<accession>A0AA96F527</accession>
<dbReference type="EMBL" id="CP134890">
    <property type="protein sequence ID" value="WNM21590.1"/>
    <property type="molecule type" value="Genomic_DNA"/>
</dbReference>
<gene>
    <name evidence="2" type="ORF">RN605_13015</name>
    <name evidence="1" type="ORF">RN608_05845</name>
</gene>
<sequence>MIKSLKLFFLNKSENLDFEFFDKKIVVKLQKFSSLNLNSFDIEIVFENEIDSFRTHDYKWVKCNKEFVAPHFAPKIVKLKNGFFAQPNIQDGIWEFNPKFKNKVLWRFNPENAAMLTKYSGRENKKVLQPVASLFDFNQEIAFLFSNKNAVELSRSPIPFSAITCFTDHCDFDSLENLKLQRIFFKENGIKVTKGFFLNHYSKRKDNASFENDADELSKWENDGHELCYHSLSQSIKNDKESFDSFCSFQSPIKSVPTWIDHGYQPYNFSLYKNLNFGDADFEEVLIKNKISNLWNYIDSGTSTSGVINQLNSNDFTLKSYFNGIKDLKIKDKIALKIKIILFHYYADEKMIMKYKNISSCFKKFIEHKSFKQLFFFFKNLISISIPLLKVFFFWNSVKNKPFPLAKYSPLIFKHRIQDNAFSIFQTLEMVDFKKSLAPKNINKLIDESGIFIAHTYFSVPMKYHFGKLFKTETLIDNDVASNFSYLGEKVRSNQVWNPTLNELVQFLSKFESVRLDVNDSGNIFVANNSDLPFREIN</sequence>
<organism evidence="2 3">
    <name type="scientific">Flavobacterium capsici</name>
    <dbReference type="NCBI Taxonomy" id="3075618"/>
    <lineage>
        <taxon>Bacteria</taxon>
        <taxon>Pseudomonadati</taxon>
        <taxon>Bacteroidota</taxon>
        <taxon>Flavobacteriia</taxon>
        <taxon>Flavobacteriales</taxon>
        <taxon>Flavobacteriaceae</taxon>
        <taxon>Flavobacterium</taxon>
    </lineage>
</organism>
<dbReference type="EMBL" id="CP134878">
    <property type="protein sequence ID" value="WNM20200.1"/>
    <property type="molecule type" value="Genomic_DNA"/>
</dbReference>
<dbReference type="Proteomes" id="UP001304515">
    <property type="component" value="Chromosome"/>
</dbReference>
<accession>A0AA96F086</accession>
<name>A0AA96F527_9FLAO</name>
<reference evidence="2 3" key="1">
    <citation type="submission" date="2023-09" db="EMBL/GenBank/DDBJ databases">
        <title>Flavobacterium sp. a novel bacteria isolate from Pepper rhizosphere.</title>
        <authorList>
            <person name="Peng Y."/>
            <person name="Lee J."/>
        </authorList>
    </citation>
    <scope>NUCLEOTIDE SEQUENCE [LARGE SCALE GENOMIC DNA]</scope>
    <source>
        <strain evidence="1">PMR2A8</strain>
        <strain evidence="2 3">PMTSA4</strain>
    </source>
</reference>
<evidence type="ECO:0000313" key="3">
    <source>
        <dbReference type="Proteomes" id="UP001304515"/>
    </source>
</evidence>
<evidence type="ECO:0000313" key="2">
    <source>
        <dbReference type="EMBL" id="WNM21590.1"/>
    </source>
</evidence>
<keyword evidence="3" id="KW-1185">Reference proteome</keyword>
<dbReference type="AlphaFoldDB" id="A0AA96F527"/>
<proteinExistence type="predicted"/>
<evidence type="ECO:0000313" key="1">
    <source>
        <dbReference type="EMBL" id="WNM20200.1"/>
    </source>
</evidence>
<dbReference type="KEGG" id="fcj:RN605_13015"/>
<protein>
    <submittedName>
        <fullName evidence="2">Uncharacterized protein</fullName>
    </submittedName>
</protein>
<dbReference type="RefSeq" id="WP_313325466.1">
    <property type="nucleotide sequence ID" value="NZ_CP134878.1"/>
</dbReference>